<accession>A0ABU7VUE5</accession>
<dbReference type="Pfam" id="PF15978">
    <property type="entry name" value="TnsD"/>
    <property type="match status" value="2"/>
</dbReference>
<protein>
    <submittedName>
        <fullName evidence="3">TnsD family Tn7-like transposition protein</fullName>
    </submittedName>
</protein>
<dbReference type="Pfam" id="PF06527">
    <property type="entry name" value="TniQ"/>
    <property type="match status" value="1"/>
</dbReference>
<dbReference type="InterPro" id="IPR032750">
    <property type="entry name" value="TnsD_C"/>
</dbReference>
<evidence type="ECO:0000313" key="3">
    <source>
        <dbReference type="EMBL" id="MEF2967387.1"/>
    </source>
</evidence>
<evidence type="ECO:0000259" key="2">
    <source>
        <dbReference type="Pfam" id="PF15978"/>
    </source>
</evidence>
<comment type="caution">
    <text evidence="3">The sequence shown here is derived from an EMBL/GenBank/DDBJ whole genome shotgun (WGS) entry which is preliminary data.</text>
</comment>
<evidence type="ECO:0000313" key="4">
    <source>
        <dbReference type="Proteomes" id="UP001306950"/>
    </source>
</evidence>
<dbReference type="Proteomes" id="UP001306950">
    <property type="component" value="Unassembled WGS sequence"/>
</dbReference>
<proteinExistence type="predicted"/>
<name>A0ABU7VUE5_9BACL</name>
<gene>
    <name evidence="3" type="ORF">V3851_16295</name>
</gene>
<evidence type="ECO:0000259" key="1">
    <source>
        <dbReference type="Pfam" id="PF06527"/>
    </source>
</evidence>
<dbReference type="RefSeq" id="WP_331847610.1">
    <property type="nucleotide sequence ID" value="NZ_JAZHPZ010000008.1"/>
</dbReference>
<feature type="domain" description="TniQ" evidence="1">
    <location>
        <begin position="8"/>
        <end position="158"/>
    </location>
</feature>
<dbReference type="EMBL" id="JAZHPZ010000008">
    <property type="protein sequence ID" value="MEF2967387.1"/>
    <property type="molecule type" value="Genomic_DNA"/>
</dbReference>
<organism evidence="3 4">
    <name type="scientific">Paenibacillus haidiansis</name>
    <dbReference type="NCBI Taxonomy" id="1574488"/>
    <lineage>
        <taxon>Bacteria</taxon>
        <taxon>Bacillati</taxon>
        <taxon>Bacillota</taxon>
        <taxon>Bacilli</taxon>
        <taxon>Bacillales</taxon>
        <taxon>Paenibacillaceae</taxon>
        <taxon>Paenibacillus</taxon>
    </lineage>
</organism>
<feature type="domain" description="Transposon Tn7 transposition protein TnsD C-terminal" evidence="2">
    <location>
        <begin position="443"/>
        <end position="514"/>
    </location>
</feature>
<keyword evidence="4" id="KW-1185">Reference proteome</keyword>
<sequence>MNERFPIPIPYPDELLYGVISRYHLRANNTSPKCTFKEVYGTKNVIPTIDLPSHIEAFSRRSMWHEMTADDWIKDHTFYPFYAPFLPKDRANRLKQLMKGPDGSGIHALVGITASTVDRSGDLRFCSQCYKEVIHQFGEPYWDRIHQLPGVWVCPVHRDVLHRMTYPVSDRYGLTVLLISKKMFGSVPIVANLSGKTINQLSDIARDIQALMQTNDFPVLYDSRNIFLPRLRKQGYVTAGGRIRQQKLEEQFVICYGRELLEMLGSLPYGKDYTWLNLATRSARRAIHPLRQMLLIRFLYGSFNGFLEQSEVDDAPFGKGPWPCLNKAAEHYRTSIITDLRITRCTDTGRPVGTFTCECGFAYSRRGPDQSEEDKYHRGRIKSFGSVWINKLQVHLREGISYRSMAALLGVDTNTVIKYAKGTITTRNLEPALLKSSRKSSKPVRSKGSKHTRVDWGKRDLELSWIVEEACRRMLSDRKNKPVRITISAIGKRIGKLSLLEKQKQKLPVTTKVLSDYLESTSQFQIRRVRWAAEQLAGEWPIKRWKLVKKTGLRPGYAQEVSDEIDRCIGQGASMNRIASAEVTPLWLH</sequence>
<feature type="domain" description="Transposon Tn7 transposition protein TnsD C-terminal" evidence="2">
    <location>
        <begin position="204"/>
        <end position="427"/>
    </location>
</feature>
<reference evidence="3 4" key="1">
    <citation type="submission" date="2024-02" db="EMBL/GenBank/DDBJ databases">
        <title>A nitrogen-fixing paenibacillus bacterium.</title>
        <authorList>
            <person name="Zhang W.L."/>
            <person name="Chen S.F."/>
        </authorList>
    </citation>
    <scope>NUCLEOTIDE SEQUENCE [LARGE SCALE GENOMIC DNA]</scope>
    <source>
        <strain evidence="3 4">M1</strain>
    </source>
</reference>
<dbReference type="InterPro" id="IPR009492">
    <property type="entry name" value="TniQ"/>
</dbReference>